<sequence length="551" mass="59643">MTTELPPALRPWAESLGFLTVDAALHIGPLVRRLDALVRRHDAADARTGVPDGYGGLSLRGHPERLLLSEWLLAEELPLEFIRRAANNELLYVAPAFRASAPEGRVAVFCDVGPDQLGAARLVQLAALIVLHRRARTRGTELVVGVSGGTGWHAGGLPELYAAWRAAREPLAPTAAELEERLSTLDAADELWVLAGDALAEAGRKLPLLLHTRESAWDAEGVTAVEVRFEGRATTLALPGGPVSVAALRGAALRRVPRERRSVAMGALRCPTFPASERRLLLRGEEPEELLVLPMPTTATGGEARPRLHRFAHPVVSATFYSRRLVVLLLDGDRLRCEVVGKRLARVEQIEVPLEDLDLDAGTVDLDVLPPLFFDSGSVLCRIGDAWWRLSTHARASREDDVVAVGPGPALDSPYTFHRVSERLLLYGGRDLGRSTGAVLAGESWSAWEDGGVWQLADYRFRTEAIPVPADDTVLGRLYIAAAQGLVTLDASDTVWLRTPTSATPVGGWSGPGLDWALHPRLPLLAVQRSPELVEVIEYGSSDPPVEVRAG</sequence>
<comment type="caution">
    <text evidence="1">The sequence shown here is derived from an EMBL/GenBank/DDBJ whole genome shotgun (WGS) entry which is preliminary data.</text>
</comment>
<dbReference type="EMBL" id="JAPCID010000002">
    <property type="protein sequence ID" value="MDA0136191.1"/>
    <property type="molecule type" value="Genomic_DNA"/>
</dbReference>
<dbReference type="Proteomes" id="UP001147700">
    <property type="component" value="Unassembled WGS sequence"/>
</dbReference>
<accession>A0ABT4RCR8</accession>
<name>A0ABT4RCR8_9ACTN</name>
<evidence type="ECO:0000313" key="2">
    <source>
        <dbReference type="Proteomes" id="UP001147700"/>
    </source>
</evidence>
<protein>
    <submittedName>
        <fullName evidence="1">Uncharacterized protein</fullName>
    </submittedName>
</protein>
<reference evidence="1" key="1">
    <citation type="submission" date="2022-10" db="EMBL/GenBank/DDBJ databases">
        <title>The WGS of Solirubrobacter sp. CPCC 204708.</title>
        <authorList>
            <person name="Jiang Z."/>
        </authorList>
    </citation>
    <scope>NUCLEOTIDE SEQUENCE</scope>
    <source>
        <strain evidence="1">CPCC 204708</strain>
    </source>
</reference>
<dbReference type="RefSeq" id="WP_202953123.1">
    <property type="nucleotide sequence ID" value="NZ_JAPCID010000002.1"/>
</dbReference>
<proteinExistence type="predicted"/>
<organism evidence="1 2">
    <name type="scientific">Solirubrobacter deserti</name>
    <dbReference type="NCBI Taxonomy" id="2282478"/>
    <lineage>
        <taxon>Bacteria</taxon>
        <taxon>Bacillati</taxon>
        <taxon>Actinomycetota</taxon>
        <taxon>Thermoleophilia</taxon>
        <taxon>Solirubrobacterales</taxon>
        <taxon>Solirubrobacteraceae</taxon>
        <taxon>Solirubrobacter</taxon>
    </lineage>
</organism>
<evidence type="ECO:0000313" key="1">
    <source>
        <dbReference type="EMBL" id="MDA0136191.1"/>
    </source>
</evidence>
<gene>
    <name evidence="1" type="ORF">OJ962_01680</name>
</gene>
<keyword evidence="2" id="KW-1185">Reference proteome</keyword>